<dbReference type="SUPFAM" id="SSF52833">
    <property type="entry name" value="Thioredoxin-like"/>
    <property type="match status" value="1"/>
</dbReference>
<keyword evidence="9" id="KW-1185">Reference proteome</keyword>
<dbReference type="AlphaFoldDB" id="A0A6A6K306"/>
<evidence type="ECO:0000256" key="5">
    <source>
        <dbReference type="ARBA" id="ARBA00047960"/>
    </source>
</evidence>
<dbReference type="InterPro" id="IPR036282">
    <property type="entry name" value="Glutathione-S-Trfase_C_sf"/>
</dbReference>
<reference evidence="8 9" key="1">
    <citation type="journal article" date="2020" name="Mol. Plant">
        <title>The Chromosome-Based Rubber Tree Genome Provides New Insights into Spurge Genome Evolution and Rubber Biosynthesis.</title>
        <authorList>
            <person name="Liu J."/>
            <person name="Shi C."/>
            <person name="Shi C.C."/>
            <person name="Li W."/>
            <person name="Zhang Q.J."/>
            <person name="Zhang Y."/>
            <person name="Li K."/>
            <person name="Lu H.F."/>
            <person name="Shi C."/>
            <person name="Zhu S.T."/>
            <person name="Xiao Z.Y."/>
            <person name="Nan H."/>
            <person name="Yue Y."/>
            <person name="Zhu X.G."/>
            <person name="Wu Y."/>
            <person name="Hong X.N."/>
            <person name="Fan G.Y."/>
            <person name="Tong Y."/>
            <person name="Zhang D."/>
            <person name="Mao C.L."/>
            <person name="Liu Y.L."/>
            <person name="Hao S.J."/>
            <person name="Liu W.Q."/>
            <person name="Lv M.Q."/>
            <person name="Zhang H.B."/>
            <person name="Liu Y."/>
            <person name="Hu-Tang G.R."/>
            <person name="Wang J.P."/>
            <person name="Wang J.H."/>
            <person name="Sun Y.H."/>
            <person name="Ni S.B."/>
            <person name="Chen W.B."/>
            <person name="Zhang X.C."/>
            <person name="Jiao Y.N."/>
            <person name="Eichler E.E."/>
            <person name="Li G.H."/>
            <person name="Liu X."/>
            <person name="Gao L.Z."/>
        </authorList>
    </citation>
    <scope>NUCLEOTIDE SEQUENCE [LARGE SCALE GENOMIC DNA]</scope>
    <source>
        <strain evidence="9">cv. GT1</strain>
        <tissue evidence="8">Leaf</tissue>
    </source>
</reference>
<evidence type="ECO:0000256" key="4">
    <source>
        <dbReference type="ARBA" id="ARBA00025743"/>
    </source>
</evidence>
<evidence type="ECO:0000313" key="9">
    <source>
        <dbReference type="Proteomes" id="UP000467840"/>
    </source>
</evidence>
<dbReference type="InterPro" id="IPR040079">
    <property type="entry name" value="Glutathione_S-Trfase"/>
</dbReference>
<dbReference type="SUPFAM" id="SSF47616">
    <property type="entry name" value="GST C-terminal domain-like"/>
    <property type="match status" value="1"/>
</dbReference>
<dbReference type="InterPro" id="IPR045074">
    <property type="entry name" value="GST_C_Tau"/>
</dbReference>
<keyword evidence="3" id="KW-0808">Transferase</keyword>
<dbReference type="InterPro" id="IPR045073">
    <property type="entry name" value="Omega/Tau-like"/>
</dbReference>
<dbReference type="SFLD" id="SFLDG01152">
    <property type="entry name" value="Main.3:_Omega-_and_Tau-like"/>
    <property type="match status" value="1"/>
</dbReference>
<dbReference type="Gene3D" id="1.20.1050.10">
    <property type="match status" value="1"/>
</dbReference>
<dbReference type="PROSITE" id="PS50404">
    <property type="entry name" value="GST_NTER"/>
    <property type="match status" value="1"/>
</dbReference>
<dbReference type="GO" id="GO:0009407">
    <property type="term" value="P:toxin catabolic process"/>
    <property type="evidence" value="ECO:0007669"/>
    <property type="project" value="UniProtKB-ARBA"/>
</dbReference>
<dbReference type="SFLD" id="SFLDG00358">
    <property type="entry name" value="Main_(cytGST)"/>
    <property type="match status" value="1"/>
</dbReference>
<evidence type="ECO:0000313" key="8">
    <source>
        <dbReference type="EMBL" id="KAF2282548.1"/>
    </source>
</evidence>
<name>A0A6A6K306_HEVBR</name>
<dbReference type="InterPro" id="IPR004045">
    <property type="entry name" value="Glutathione_S-Trfase_N"/>
</dbReference>
<dbReference type="PROSITE" id="PS50405">
    <property type="entry name" value="GST_CTER"/>
    <property type="match status" value="1"/>
</dbReference>
<dbReference type="GO" id="GO:0005737">
    <property type="term" value="C:cytoplasm"/>
    <property type="evidence" value="ECO:0007669"/>
    <property type="project" value="TreeGrafter"/>
</dbReference>
<organism evidence="8 9">
    <name type="scientific">Hevea brasiliensis</name>
    <name type="common">Para rubber tree</name>
    <name type="synonym">Siphonia brasiliensis</name>
    <dbReference type="NCBI Taxonomy" id="3981"/>
    <lineage>
        <taxon>Eukaryota</taxon>
        <taxon>Viridiplantae</taxon>
        <taxon>Streptophyta</taxon>
        <taxon>Embryophyta</taxon>
        <taxon>Tracheophyta</taxon>
        <taxon>Spermatophyta</taxon>
        <taxon>Magnoliopsida</taxon>
        <taxon>eudicotyledons</taxon>
        <taxon>Gunneridae</taxon>
        <taxon>Pentapetalae</taxon>
        <taxon>rosids</taxon>
        <taxon>fabids</taxon>
        <taxon>Malpighiales</taxon>
        <taxon>Euphorbiaceae</taxon>
        <taxon>Crotonoideae</taxon>
        <taxon>Micrandreae</taxon>
        <taxon>Hevea</taxon>
    </lineage>
</organism>
<comment type="catalytic activity">
    <reaction evidence="5">
        <text>RX + glutathione = an S-substituted glutathione + a halide anion + H(+)</text>
        <dbReference type="Rhea" id="RHEA:16437"/>
        <dbReference type="ChEBI" id="CHEBI:15378"/>
        <dbReference type="ChEBI" id="CHEBI:16042"/>
        <dbReference type="ChEBI" id="CHEBI:17792"/>
        <dbReference type="ChEBI" id="CHEBI:57925"/>
        <dbReference type="ChEBI" id="CHEBI:90779"/>
        <dbReference type="EC" id="2.5.1.18"/>
    </reaction>
</comment>
<dbReference type="CDD" id="cd03185">
    <property type="entry name" value="GST_C_Tau"/>
    <property type="match status" value="1"/>
</dbReference>
<dbReference type="PANTHER" id="PTHR11260:SF615">
    <property type="entry name" value="GLUTATHIONE S-TRANSFERASE U17"/>
    <property type="match status" value="1"/>
</dbReference>
<accession>A0A6A6K306</accession>
<protein>
    <recommendedName>
        <fullName evidence="1">glutathione transferase</fullName>
        <ecNumber evidence="1">2.5.1.18</ecNumber>
    </recommendedName>
</protein>
<evidence type="ECO:0000256" key="3">
    <source>
        <dbReference type="ARBA" id="ARBA00022679"/>
    </source>
</evidence>
<feature type="domain" description="GST N-terminal" evidence="6">
    <location>
        <begin position="4"/>
        <end position="83"/>
    </location>
</feature>
<comment type="similarity">
    <text evidence="4">Belongs to the GST superfamily. Tau family.</text>
</comment>
<keyword evidence="2" id="KW-0216">Detoxification</keyword>
<proteinExistence type="inferred from homology"/>
<dbReference type="PANTHER" id="PTHR11260">
    <property type="entry name" value="GLUTATHIONE S-TRANSFERASE, GST, SUPERFAMILY, GST DOMAIN CONTAINING"/>
    <property type="match status" value="1"/>
</dbReference>
<dbReference type="SFLD" id="SFLDS00019">
    <property type="entry name" value="Glutathione_Transferase_(cytos"/>
    <property type="match status" value="1"/>
</dbReference>
<dbReference type="EMBL" id="JAAGAX010000102">
    <property type="protein sequence ID" value="KAF2282548.1"/>
    <property type="molecule type" value="Genomic_DNA"/>
</dbReference>
<dbReference type="EC" id="2.5.1.18" evidence="1"/>
<dbReference type="Proteomes" id="UP000467840">
    <property type="component" value="Unassembled WGS sequence"/>
</dbReference>
<dbReference type="FunFam" id="3.40.30.10:FF:000044">
    <property type="entry name" value="Glutathione S-transferase GSTU6"/>
    <property type="match status" value="1"/>
</dbReference>
<dbReference type="Pfam" id="PF02798">
    <property type="entry name" value="GST_N"/>
    <property type="match status" value="1"/>
</dbReference>
<dbReference type="Pfam" id="PF00043">
    <property type="entry name" value="GST_C"/>
    <property type="match status" value="1"/>
</dbReference>
<dbReference type="InterPro" id="IPR004046">
    <property type="entry name" value="GST_C"/>
</dbReference>
<dbReference type="FunFam" id="1.20.1050.10:FF:000016">
    <property type="entry name" value="Glutathione S-transferase U9"/>
    <property type="match status" value="1"/>
</dbReference>
<dbReference type="CDD" id="cd03058">
    <property type="entry name" value="GST_N_Tau"/>
    <property type="match status" value="1"/>
</dbReference>
<gene>
    <name evidence="8" type="ORF">GH714_043756</name>
</gene>
<dbReference type="InterPro" id="IPR010987">
    <property type="entry name" value="Glutathione-S-Trfase_C-like"/>
</dbReference>
<feature type="domain" description="GST C-terminal" evidence="7">
    <location>
        <begin position="89"/>
        <end position="223"/>
    </location>
</feature>
<evidence type="ECO:0000256" key="2">
    <source>
        <dbReference type="ARBA" id="ARBA00022575"/>
    </source>
</evidence>
<dbReference type="InterPro" id="IPR036249">
    <property type="entry name" value="Thioredoxin-like_sf"/>
</dbReference>
<sequence length="231" mass="25959">MARTELKLLGAWLSPYVMRARIALNIKSVDYEFLQETLGSKSQLLLESNPVHKKIPVLIHKGKPICESLIIVEYIDETWSSGPSILPSDPYDRAIAKFWGTYVDEKWFPNLRILLTAEGEAKDHVIGTIVDGLDLLEDAFVKISKGKTFFGEDQIGYLDIAFGCYWGWLRALEKIREVKLLDEAKTPGLAKWADTFSSHPAVKDVKPEVDKLVEYGKSPEAKYRAAKAASS</sequence>
<comment type="caution">
    <text evidence="8">The sequence shown here is derived from an EMBL/GenBank/DDBJ whole genome shotgun (WGS) entry which is preliminary data.</text>
</comment>
<evidence type="ECO:0000259" key="6">
    <source>
        <dbReference type="PROSITE" id="PS50404"/>
    </source>
</evidence>
<dbReference type="GO" id="GO:0004364">
    <property type="term" value="F:glutathione transferase activity"/>
    <property type="evidence" value="ECO:0007669"/>
    <property type="project" value="UniProtKB-EC"/>
</dbReference>
<dbReference type="Gene3D" id="3.40.30.10">
    <property type="entry name" value="Glutaredoxin"/>
    <property type="match status" value="1"/>
</dbReference>
<evidence type="ECO:0000256" key="1">
    <source>
        <dbReference type="ARBA" id="ARBA00012452"/>
    </source>
</evidence>
<evidence type="ECO:0000259" key="7">
    <source>
        <dbReference type="PROSITE" id="PS50405"/>
    </source>
</evidence>
<dbReference type="GO" id="GO:0006749">
    <property type="term" value="P:glutathione metabolic process"/>
    <property type="evidence" value="ECO:0007669"/>
    <property type="project" value="InterPro"/>
</dbReference>